<sequence length="106" mass="11818">MTVLSLLATVLLGLGGLGAVAVVYVVIVTIEYLADWFRARSERLQLDTDLRCVTVAESIRDGKVSYIQGVFDTAREQFVESRRVKGERADERVRGAHRTHQVAVWG</sequence>
<keyword evidence="1" id="KW-0472">Membrane</keyword>
<dbReference type="EMBL" id="JAVRFD010000012">
    <property type="protein sequence ID" value="MDT0545879.1"/>
    <property type="molecule type" value="Genomic_DNA"/>
</dbReference>
<gene>
    <name evidence="2" type="ORF">RND15_24660</name>
</gene>
<organism evidence="2 3">
    <name type="scientific">Streptomyces lonegramiae</name>
    <dbReference type="NCBI Taxonomy" id="3075524"/>
    <lineage>
        <taxon>Bacteria</taxon>
        <taxon>Bacillati</taxon>
        <taxon>Actinomycetota</taxon>
        <taxon>Actinomycetes</taxon>
        <taxon>Kitasatosporales</taxon>
        <taxon>Streptomycetaceae</taxon>
        <taxon>Streptomyces</taxon>
    </lineage>
</organism>
<evidence type="ECO:0000313" key="2">
    <source>
        <dbReference type="EMBL" id="MDT0545879.1"/>
    </source>
</evidence>
<keyword evidence="1" id="KW-1133">Transmembrane helix</keyword>
<dbReference type="RefSeq" id="WP_311726364.1">
    <property type="nucleotide sequence ID" value="NZ_JAVRFD010000012.1"/>
</dbReference>
<dbReference type="Proteomes" id="UP001180754">
    <property type="component" value="Unassembled WGS sequence"/>
</dbReference>
<evidence type="ECO:0000313" key="3">
    <source>
        <dbReference type="Proteomes" id="UP001180754"/>
    </source>
</evidence>
<protein>
    <submittedName>
        <fullName evidence="2">Uncharacterized protein</fullName>
    </submittedName>
</protein>
<accession>A0ABU2XK92</accession>
<comment type="caution">
    <text evidence="2">The sequence shown here is derived from an EMBL/GenBank/DDBJ whole genome shotgun (WGS) entry which is preliminary data.</text>
</comment>
<keyword evidence="1" id="KW-0812">Transmembrane</keyword>
<name>A0ABU2XK92_9ACTN</name>
<reference evidence="2" key="1">
    <citation type="submission" date="2024-05" db="EMBL/GenBank/DDBJ databases">
        <title>30 novel species of actinomycetes from the DSMZ collection.</title>
        <authorList>
            <person name="Nouioui I."/>
        </authorList>
    </citation>
    <scope>NUCLEOTIDE SEQUENCE</scope>
    <source>
        <strain evidence="2">DSM 41529</strain>
    </source>
</reference>
<evidence type="ECO:0000256" key="1">
    <source>
        <dbReference type="SAM" id="Phobius"/>
    </source>
</evidence>
<keyword evidence="3" id="KW-1185">Reference proteome</keyword>
<proteinExistence type="predicted"/>
<feature type="transmembrane region" description="Helical" evidence="1">
    <location>
        <begin position="6"/>
        <end position="34"/>
    </location>
</feature>